<sequence length="79" mass="8648">MPVMSLRLSDDQSDTLARLAQATGRSKNFLAAQALDEYLAREAWQIGEIQQAIVEADAGDFASEAEVEAVLHKWTRNAG</sequence>
<dbReference type="SUPFAM" id="SSF47598">
    <property type="entry name" value="Ribbon-helix-helix"/>
    <property type="match status" value="1"/>
</dbReference>
<dbReference type="EMBL" id="CP015878">
    <property type="protein sequence ID" value="ANI17034.1"/>
    <property type="molecule type" value="Genomic_DNA"/>
</dbReference>
<dbReference type="STRING" id="53408.A9C11_24980"/>
<dbReference type="EMBL" id="JARJLR010000067">
    <property type="protein sequence ID" value="MDF3840747.1"/>
    <property type="molecule type" value="Genomic_DNA"/>
</dbReference>
<dbReference type="PANTHER" id="PTHR40688:SF2">
    <property type="entry name" value="RIBBON-HELIX-HELIX PROTEIN COPG DOMAIN-CONTAINING PROTEIN"/>
    <property type="match status" value="1"/>
</dbReference>
<dbReference type="GeneID" id="72997949"/>
<dbReference type="CDD" id="cd22233">
    <property type="entry name" value="RHH_CopAso-like"/>
    <property type="match status" value="1"/>
</dbReference>
<dbReference type="GO" id="GO:0006355">
    <property type="term" value="P:regulation of DNA-templated transcription"/>
    <property type="evidence" value="ECO:0007669"/>
    <property type="project" value="InterPro"/>
</dbReference>
<dbReference type="RefSeq" id="WP_009616186.1">
    <property type="nucleotide sequence ID" value="NZ_BDGS01000001.1"/>
</dbReference>
<reference evidence="1 3" key="1">
    <citation type="submission" date="2016-05" db="EMBL/GenBank/DDBJ databases">
        <title>Genome Sequence of Pseudomonas citronellolis Strain SJTE-3, an Estrogens and Persistent Organic Pollutants degradation strain.</title>
        <authorList>
            <person name="Liang R."/>
        </authorList>
    </citation>
    <scope>NUCLEOTIDE SEQUENCE [LARGE SCALE GENOMIC DNA]</scope>
    <source>
        <strain evidence="1 3">SJTE-3</strain>
    </source>
</reference>
<dbReference type="AlphaFoldDB" id="A0A127MYN8"/>
<dbReference type="InterPro" id="IPR010985">
    <property type="entry name" value="Ribbon_hlx_hlx"/>
</dbReference>
<reference evidence="2" key="2">
    <citation type="submission" date="2023-03" db="EMBL/GenBank/DDBJ databases">
        <title>Draft assemblies of triclosan tolerant bacteria isolated from returned activated sludge.</title>
        <authorList>
            <person name="Van Hamelsveld S."/>
        </authorList>
    </citation>
    <scope>NUCLEOTIDE SEQUENCE</scope>
    <source>
        <strain evidence="2">GW210015_S63</strain>
    </source>
</reference>
<evidence type="ECO:0000313" key="1">
    <source>
        <dbReference type="EMBL" id="ANI17034.1"/>
    </source>
</evidence>
<dbReference type="Proteomes" id="UP001220662">
    <property type="component" value="Unassembled WGS sequence"/>
</dbReference>
<name>A0A127MYN8_9PSED</name>
<organism evidence="1 3">
    <name type="scientific">Pseudomonas citronellolis</name>
    <dbReference type="NCBI Taxonomy" id="53408"/>
    <lineage>
        <taxon>Bacteria</taxon>
        <taxon>Pseudomonadati</taxon>
        <taxon>Pseudomonadota</taxon>
        <taxon>Gammaproteobacteria</taxon>
        <taxon>Pseudomonadales</taxon>
        <taxon>Pseudomonadaceae</taxon>
        <taxon>Pseudomonas</taxon>
    </lineage>
</organism>
<dbReference type="PANTHER" id="PTHR40688">
    <property type="match status" value="1"/>
</dbReference>
<dbReference type="InterPro" id="IPR052991">
    <property type="entry name" value="Non-func_TypeII_TA_Antitoxin"/>
</dbReference>
<gene>
    <name evidence="1" type="ORF">A9C11_24980</name>
    <name evidence="2" type="ORF">P3W55_03380</name>
</gene>
<dbReference type="KEGG" id="pcq:PcP3B5_49700"/>
<protein>
    <submittedName>
        <fullName evidence="2">Ribbon-helix-helix protein, CopG family</fullName>
    </submittedName>
</protein>
<evidence type="ECO:0000313" key="2">
    <source>
        <dbReference type="EMBL" id="MDF3840747.1"/>
    </source>
</evidence>
<evidence type="ECO:0000313" key="3">
    <source>
        <dbReference type="Proteomes" id="UP000077748"/>
    </source>
</evidence>
<accession>A0A127MYN8</accession>
<proteinExistence type="predicted"/>
<dbReference type="Proteomes" id="UP000077748">
    <property type="component" value="Chromosome"/>
</dbReference>